<evidence type="ECO:0000256" key="1">
    <source>
        <dbReference type="SAM" id="Phobius"/>
    </source>
</evidence>
<dbReference type="RefSeq" id="WP_113961522.1">
    <property type="nucleotide sequence ID" value="NZ_QNRR01000014.1"/>
</dbReference>
<dbReference type="Gene3D" id="2.40.50.90">
    <property type="match status" value="1"/>
</dbReference>
<feature type="transmembrane region" description="Helical" evidence="1">
    <location>
        <begin position="6"/>
        <end position="27"/>
    </location>
</feature>
<dbReference type="InterPro" id="IPR035437">
    <property type="entry name" value="SNase_OB-fold_sf"/>
</dbReference>
<protein>
    <recommendedName>
        <fullName evidence="4">TNase-like domain-containing protein</fullName>
    </recommendedName>
</protein>
<name>A0A366H5U1_9BACT</name>
<reference evidence="2 3" key="1">
    <citation type="submission" date="2018-06" db="EMBL/GenBank/DDBJ databases">
        <title>Genomic Encyclopedia of Type Strains, Phase IV (KMG-IV): sequencing the most valuable type-strain genomes for metagenomic binning, comparative biology and taxonomic classification.</title>
        <authorList>
            <person name="Goeker M."/>
        </authorList>
    </citation>
    <scope>NUCLEOTIDE SEQUENCE [LARGE SCALE GENOMIC DNA]</scope>
    <source>
        <strain evidence="2 3">DSM 25532</strain>
    </source>
</reference>
<evidence type="ECO:0000313" key="2">
    <source>
        <dbReference type="EMBL" id="RBP37292.1"/>
    </source>
</evidence>
<accession>A0A366H5U1</accession>
<keyword evidence="1" id="KW-0472">Membrane</keyword>
<keyword evidence="1" id="KW-1133">Transmembrane helix</keyword>
<keyword evidence="3" id="KW-1185">Reference proteome</keyword>
<comment type="caution">
    <text evidence="2">The sequence shown here is derived from an EMBL/GenBank/DDBJ whole genome shotgun (WGS) entry which is preliminary data.</text>
</comment>
<organism evidence="2 3">
    <name type="scientific">Roseimicrobium gellanilyticum</name>
    <dbReference type="NCBI Taxonomy" id="748857"/>
    <lineage>
        <taxon>Bacteria</taxon>
        <taxon>Pseudomonadati</taxon>
        <taxon>Verrucomicrobiota</taxon>
        <taxon>Verrucomicrobiia</taxon>
        <taxon>Verrucomicrobiales</taxon>
        <taxon>Verrucomicrobiaceae</taxon>
        <taxon>Roseimicrobium</taxon>
    </lineage>
</organism>
<dbReference type="AlphaFoldDB" id="A0A366H5U1"/>
<dbReference type="SUPFAM" id="SSF50199">
    <property type="entry name" value="Staphylococcal nuclease"/>
    <property type="match status" value="1"/>
</dbReference>
<keyword evidence="1" id="KW-0812">Transmembrane</keyword>
<proteinExistence type="predicted"/>
<evidence type="ECO:0000313" key="3">
    <source>
        <dbReference type="Proteomes" id="UP000253426"/>
    </source>
</evidence>
<evidence type="ECO:0008006" key="4">
    <source>
        <dbReference type="Google" id="ProtNLM"/>
    </source>
</evidence>
<dbReference type="OrthoDB" id="187060at2"/>
<sequence>MPPRAAIHNGIITVVILFFMLLLAMLLKARYRLHKEPVKAIPVAEAVKAPKAIPVAVPLEEQVQEARAYRQGEWWVLPDPNLVPGTANEADTLRIRSGPKEDVFVLYFVDAAEVFASRPKRLRDQAALFENPSTDAVLSAGVSAMKFVSSLLTQNKFKVYTKWERVPGAERYYGFVTVELEQGKHFDLGELLVRKGYASPRGHQISGLPAPLPKSDQYVLQLGKAMGQAKAEHAGAWTKAE</sequence>
<dbReference type="EMBL" id="QNRR01000014">
    <property type="protein sequence ID" value="RBP37292.1"/>
    <property type="molecule type" value="Genomic_DNA"/>
</dbReference>
<dbReference type="Proteomes" id="UP000253426">
    <property type="component" value="Unassembled WGS sequence"/>
</dbReference>
<gene>
    <name evidence="2" type="ORF">DES53_11430</name>
</gene>